<dbReference type="Proteomes" id="UP000552241">
    <property type="component" value="Unassembled WGS sequence"/>
</dbReference>
<dbReference type="PANTHER" id="PTHR22916:SF3">
    <property type="entry name" value="UDP-GLCNAC:BETAGAL BETA-1,3-N-ACETYLGLUCOSAMINYLTRANSFERASE-LIKE PROTEIN 1"/>
    <property type="match status" value="1"/>
</dbReference>
<dbReference type="InterPro" id="IPR001173">
    <property type="entry name" value="Glyco_trans_2-like"/>
</dbReference>
<comment type="caution">
    <text evidence="2">The sequence shown here is derived from an EMBL/GenBank/DDBJ whole genome shotgun (WGS) entry which is preliminary data.</text>
</comment>
<name>A0A838ZQR9_9FLAO</name>
<dbReference type="RefSeq" id="WP_182041994.1">
    <property type="nucleotide sequence ID" value="NZ_JACDZE010000001.1"/>
</dbReference>
<accession>A0A838ZQR9</accession>
<feature type="domain" description="Glycosyltransferase 2-like" evidence="1">
    <location>
        <begin position="7"/>
        <end position="116"/>
    </location>
</feature>
<dbReference type="SUPFAM" id="SSF53448">
    <property type="entry name" value="Nucleotide-diphospho-sugar transferases"/>
    <property type="match status" value="1"/>
</dbReference>
<keyword evidence="2" id="KW-0808">Transferase</keyword>
<dbReference type="Pfam" id="PF00535">
    <property type="entry name" value="Glycos_transf_2"/>
    <property type="match status" value="1"/>
</dbReference>
<organism evidence="2 3">
    <name type="scientific">Moheibacter lacus</name>
    <dbReference type="NCBI Taxonomy" id="2745851"/>
    <lineage>
        <taxon>Bacteria</taxon>
        <taxon>Pseudomonadati</taxon>
        <taxon>Bacteroidota</taxon>
        <taxon>Flavobacteriia</taxon>
        <taxon>Flavobacteriales</taxon>
        <taxon>Weeksellaceae</taxon>
        <taxon>Moheibacter</taxon>
    </lineage>
</organism>
<dbReference type="PANTHER" id="PTHR22916">
    <property type="entry name" value="GLYCOSYLTRANSFERASE"/>
    <property type="match status" value="1"/>
</dbReference>
<evidence type="ECO:0000259" key="1">
    <source>
        <dbReference type="Pfam" id="PF00535"/>
    </source>
</evidence>
<dbReference type="EMBL" id="JACDZE010000001">
    <property type="protein sequence ID" value="MBA5628392.1"/>
    <property type="molecule type" value="Genomic_DNA"/>
</dbReference>
<sequence>MKDLKLTVVTPTFNRAHTLQRAFDSLKTQTAQTFKWIIMDDGSSDGTKELVARFQQSSPFEIDYFYNENQHKFHTVFNGIKKVQTPYFIILDSDDSYPNDAFEILIGEAEKIENQEDFISVMGLSGDEKGNVVGDKYPMEFDGSIFEMRYKYKVRGDKNGVFFTKSYLNELNQFDDHSLPKGIYIPQSVFFNTYDAKGLKTRFINKIIRTYHKDENDAASVSNTRWSGKNRYGLMLGHQSFLNSYGKDLYKYPKTLIRNLIGYQMYAIVNKKSLVEINRGLNQFQFLSCLVYPFSWIYTQLKFK</sequence>
<dbReference type="GO" id="GO:0016758">
    <property type="term" value="F:hexosyltransferase activity"/>
    <property type="evidence" value="ECO:0007669"/>
    <property type="project" value="UniProtKB-ARBA"/>
</dbReference>
<proteinExistence type="predicted"/>
<reference evidence="2 3" key="1">
    <citation type="submission" date="2020-07" db="EMBL/GenBank/DDBJ databases">
        <title>Moheibacter lacus sp. nov., a member of the family Flavobacteriaceae isolated from freshwater lake sediment.</title>
        <authorList>
            <person name="Liu Y."/>
        </authorList>
    </citation>
    <scope>NUCLEOTIDE SEQUENCE [LARGE SCALE GENOMIC DNA]</scope>
    <source>
        <strain evidence="2 3">BDHS18</strain>
    </source>
</reference>
<dbReference type="InterPro" id="IPR029044">
    <property type="entry name" value="Nucleotide-diphossugar_trans"/>
</dbReference>
<gene>
    <name evidence="2" type="ORF">HU137_01255</name>
</gene>
<dbReference type="Gene3D" id="3.90.550.10">
    <property type="entry name" value="Spore Coat Polysaccharide Biosynthesis Protein SpsA, Chain A"/>
    <property type="match status" value="1"/>
</dbReference>
<dbReference type="AlphaFoldDB" id="A0A838ZQR9"/>
<dbReference type="CDD" id="cd00761">
    <property type="entry name" value="Glyco_tranf_GTA_type"/>
    <property type="match status" value="1"/>
</dbReference>
<protein>
    <submittedName>
        <fullName evidence="2">Glycosyltransferase family 2 protein</fullName>
    </submittedName>
</protein>
<evidence type="ECO:0000313" key="2">
    <source>
        <dbReference type="EMBL" id="MBA5628392.1"/>
    </source>
</evidence>
<evidence type="ECO:0000313" key="3">
    <source>
        <dbReference type="Proteomes" id="UP000552241"/>
    </source>
</evidence>
<keyword evidence="3" id="KW-1185">Reference proteome</keyword>